<proteinExistence type="predicted"/>
<evidence type="ECO:0000313" key="2">
    <source>
        <dbReference type="Proteomes" id="UP001589832"/>
    </source>
</evidence>
<reference evidence="1 2" key="1">
    <citation type="submission" date="2024-09" db="EMBL/GenBank/DDBJ databases">
        <authorList>
            <person name="Sun Q."/>
            <person name="Mori K."/>
        </authorList>
    </citation>
    <scope>NUCLEOTIDE SEQUENCE [LARGE SCALE GENOMIC DNA]</scope>
    <source>
        <strain evidence="1 2">NCAIM B.02481</strain>
    </source>
</reference>
<evidence type="ECO:0000313" key="1">
    <source>
        <dbReference type="EMBL" id="MFC0603961.1"/>
    </source>
</evidence>
<sequence>MKSKLHFGVLVILMAFLGRYMETSVVPNQQIVVQFSDANISENDAQNAIDTIELKLKIIGVEDIKIGQDQNGQLKITYFSKTDIHQIEDILSGEESFKFAHNSSEENSNNLPEQRDFKDYKLNISEIQKNSNTNWDFDGVEIVELNHKSDRFINLKLNNSGNSINSRLFDGFIKVRANIIYTSALEIDNLSYKIPEIRAGPTT</sequence>
<organism evidence="1 2">
    <name type="scientific">Winogradskyella pulchriflava</name>
    <dbReference type="NCBI Taxonomy" id="1110688"/>
    <lineage>
        <taxon>Bacteria</taxon>
        <taxon>Pseudomonadati</taxon>
        <taxon>Bacteroidota</taxon>
        <taxon>Flavobacteriia</taxon>
        <taxon>Flavobacteriales</taxon>
        <taxon>Flavobacteriaceae</taxon>
        <taxon>Winogradskyella</taxon>
    </lineage>
</organism>
<dbReference type="EMBL" id="JBHLTQ010000002">
    <property type="protein sequence ID" value="MFC0603961.1"/>
    <property type="molecule type" value="Genomic_DNA"/>
</dbReference>
<name>A0ABV6Q9I2_9FLAO</name>
<protein>
    <submittedName>
        <fullName evidence="1">Uncharacterized protein</fullName>
    </submittedName>
</protein>
<comment type="caution">
    <text evidence="1">The sequence shown here is derived from an EMBL/GenBank/DDBJ whole genome shotgun (WGS) entry which is preliminary data.</text>
</comment>
<dbReference type="RefSeq" id="WP_386060758.1">
    <property type="nucleotide sequence ID" value="NZ_JBHLTQ010000002.1"/>
</dbReference>
<keyword evidence="2" id="KW-1185">Reference proteome</keyword>
<gene>
    <name evidence="1" type="ORF">ACFFGA_05315</name>
</gene>
<accession>A0ABV6Q9I2</accession>
<dbReference type="Proteomes" id="UP001589832">
    <property type="component" value="Unassembled WGS sequence"/>
</dbReference>